<evidence type="ECO:0000259" key="18">
    <source>
        <dbReference type="Pfam" id="PF00324"/>
    </source>
</evidence>
<dbReference type="PRINTS" id="PR01081">
    <property type="entry name" value="KCLTRNSPORT"/>
</dbReference>
<evidence type="ECO:0000256" key="5">
    <source>
        <dbReference type="ARBA" id="ARBA00022553"/>
    </source>
</evidence>
<evidence type="ECO:0000256" key="9">
    <source>
        <dbReference type="ARBA" id="ARBA00022989"/>
    </source>
</evidence>
<evidence type="ECO:0000256" key="17">
    <source>
        <dbReference type="SAM" id="Phobius"/>
    </source>
</evidence>
<dbReference type="AlphaFoldDB" id="A0A8C1MPD2"/>
<keyword evidence="13" id="KW-0868">Chloride</keyword>
<organism evidence="20 21">
    <name type="scientific">Cyprinus carpio</name>
    <name type="common">Common carp</name>
    <dbReference type="NCBI Taxonomy" id="7962"/>
    <lineage>
        <taxon>Eukaryota</taxon>
        <taxon>Metazoa</taxon>
        <taxon>Chordata</taxon>
        <taxon>Craniata</taxon>
        <taxon>Vertebrata</taxon>
        <taxon>Euteleostomi</taxon>
        <taxon>Actinopterygii</taxon>
        <taxon>Neopterygii</taxon>
        <taxon>Teleostei</taxon>
        <taxon>Ostariophysi</taxon>
        <taxon>Cypriniformes</taxon>
        <taxon>Cyprinidae</taxon>
        <taxon>Cyprininae</taxon>
        <taxon>Cyprinus</taxon>
    </lineage>
</organism>
<dbReference type="Gene3D" id="1.20.1740.10">
    <property type="entry name" value="Amino acid/polyamine transporter I"/>
    <property type="match status" value="1"/>
</dbReference>
<keyword evidence="9 17" id="KW-1133">Transmembrane helix</keyword>
<evidence type="ECO:0000256" key="6">
    <source>
        <dbReference type="ARBA" id="ARBA00022692"/>
    </source>
</evidence>
<feature type="domain" description="SLC12A transporter C-terminal" evidence="19">
    <location>
        <begin position="676"/>
        <end position="794"/>
    </location>
</feature>
<reference evidence="20" key="1">
    <citation type="submission" date="2025-08" db="UniProtKB">
        <authorList>
            <consortium name="Ensembl"/>
        </authorList>
    </citation>
    <scope>IDENTIFICATION</scope>
</reference>
<dbReference type="InterPro" id="IPR004841">
    <property type="entry name" value="AA-permease/SLC12A_dom"/>
</dbReference>
<dbReference type="PANTHER" id="PTHR11827">
    <property type="entry name" value="SOLUTE CARRIER FAMILY 12, CATION COTRANSPORTERS"/>
    <property type="match status" value="1"/>
</dbReference>
<dbReference type="Proteomes" id="UP000694427">
    <property type="component" value="Unplaced"/>
</dbReference>
<dbReference type="InterPro" id="IPR000076">
    <property type="entry name" value="KCL_cotranspt"/>
</dbReference>
<keyword evidence="6 17" id="KW-0812">Transmembrane</keyword>
<name>A0A8C1MPD2_CYPCA</name>
<comment type="subcellular location">
    <subcellularLocation>
        <location evidence="1">Cell membrane</location>
        <topology evidence="1">Multi-pass membrane protein</topology>
    </subcellularLocation>
</comment>
<evidence type="ECO:0000259" key="19">
    <source>
        <dbReference type="Pfam" id="PF03522"/>
    </source>
</evidence>
<dbReference type="GO" id="GO:0006884">
    <property type="term" value="P:cell volume homeostasis"/>
    <property type="evidence" value="ECO:0007669"/>
    <property type="project" value="TreeGrafter"/>
</dbReference>
<evidence type="ECO:0000256" key="15">
    <source>
        <dbReference type="ARBA" id="ARBA00047825"/>
    </source>
</evidence>
<evidence type="ECO:0000256" key="4">
    <source>
        <dbReference type="ARBA" id="ARBA00022538"/>
    </source>
</evidence>
<dbReference type="GO" id="GO:0055075">
    <property type="term" value="P:potassium ion homeostasis"/>
    <property type="evidence" value="ECO:0007669"/>
    <property type="project" value="TreeGrafter"/>
</dbReference>
<feature type="transmembrane region" description="Helical" evidence="17">
    <location>
        <begin position="551"/>
        <end position="569"/>
    </location>
</feature>
<sequence length="1015" mass="113375">MPINKVEISTLPPGHGNHKEDSPFLSTSDSASKRSDYYDKNLALFEEELDIRPKVSSLLSRLVSYTNVTQGAKEHEEAESADASRRQSPNMGTLMGVYLPCLQNIFGVILFLRLTWIVGTAGVVQSFLIVLMCCSCTMLTAISMSAIATNGVVPAGGAYFMISRSLGPEFGGAVGLCFYLGTTFAAAMYILGAIEIFLKYLIPQAAIFHPADIHAGSGAMLNNMRVYGTICLSLMAVVVFVGVKYVNKLASLFLACVIISIVSIYAGAVKSIFHPPEFPICMLGNRTLSRDLFDVCGKTVVVGNDTVPSQLWKNFCSSENSSSAHCDEYFLHNNVTEIQGIPGLASGIIKENLWGDYMEKGQILEKASLPSVDVHGSMETFGFYVSADIATSFTLLVGIFFPSATGIMAGSNRSGDLRDAQKSIPIGTILAITTTSLVYFSSVVLFGACIEGVVLRDKFGDAVNKNLVVGTLSWPSPWVIVIGSFFSTVGAGLQSLTGAPRLLQAIAKDNIIPFLRVRDLLIYDRKKIYQMNTPHLFSPWCFSSLQYQFEFFLMCYLFVNLACAVQTLLRTPNWRPRFRYYHWALSFLGMSMCLALMFISSWYYAIVAMGIAGMIYKYIEYQGAEKEWGDGIRGLSLSAARYSLLRLEAGPPHTKNWRPQLLVLLKLDEDLHVKYPRMLTFASQLKAGKGLTIVGSVIQGNFLECYGETQASEQAIKNMMEIERVKGFCQVVVASKVREGIAHLIQSCGLGGMKHNTVVMGWPYGWRQSEDPRAWKTFINTVRCTTAAHLALMVPKNVSFYPSNHERFSDGYIDVWWIVHDGGMLMLLPFLLKQHKVWRKCKMRIFTVAQMDDNSIQMKKDLATFLYQLRLEAEVEVVEMLVKDRHSLIRMGSLYSDEEEETIEVLPEKNQMTWTSEKMEAERRNRNNAPENFRELISIKPDQSNVRRMHTAVKLNEVIVNRSHDARLVLLNMPGPPRNQEGDENYMEFLEVLTEGLERVLLVRGGGREVITIYS</sequence>
<dbReference type="PANTHER" id="PTHR11827:SF46">
    <property type="entry name" value="SOLUTE CARRIER FAMILY 12 MEMBER 4"/>
    <property type="match status" value="1"/>
</dbReference>
<dbReference type="InterPro" id="IPR004842">
    <property type="entry name" value="SLC12A_fam"/>
</dbReference>
<evidence type="ECO:0000256" key="16">
    <source>
        <dbReference type="SAM" id="MobiDB-lite"/>
    </source>
</evidence>
<keyword evidence="12" id="KW-0325">Glycoprotein</keyword>
<feature type="domain" description="SLC12A transporter C-terminal" evidence="19">
    <location>
        <begin position="807"/>
        <end position="1015"/>
    </location>
</feature>
<evidence type="ECO:0000256" key="10">
    <source>
        <dbReference type="ARBA" id="ARBA00023065"/>
    </source>
</evidence>
<keyword evidence="5" id="KW-0597">Phosphoprotein</keyword>
<keyword evidence="4" id="KW-0633">Potassium transport</keyword>
<dbReference type="GO" id="GO:0007268">
    <property type="term" value="P:chemical synaptic transmission"/>
    <property type="evidence" value="ECO:0007669"/>
    <property type="project" value="TreeGrafter"/>
</dbReference>
<dbReference type="Pfam" id="PF00324">
    <property type="entry name" value="AA_permease"/>
    <property type="match status" value="2"/>
</dbReference>
<protein>
    <submittedName>
        <fullName evidence="20">Solute carrier family 12 member 4</fullName>
    </submittedName>
</protein>
<keyword evidence="11 17" id="KW-0472">Membrane</keyword>
<feature type="domain" description="Amino acid permease/ SLC12A" evidence="18">
    <location>
        <begin position="391"/>
        <end position="662"/>
    </location>
</feature>
<feature type="transmembrane region" description="Helical" evidence="17">
    <location>
        <begin position="250"/>
        <end position="268"/>
    </location>
</feature>
<dbReference type="GO" id="GO:0055064">
    <property type="term" value="P:chloride ion homeostasis"/>
    <property type="evidence" value="ECO:0007669"/>
    <property type="project" value="TreeGrafter"/>
</dbReference>
<feature type="transmembrane region" description="Helical" evidence="17">
    <location>
        <begin position="170"/>
        <end position="191"/>
    </location>
</feature>
<evidence type="ECO:0000256" key="1">
    <source>
        <dbReference type="ARBA" id="ARBA00004651"/>
    </source>
</evidence>
<evidence type="ECO:0000256" key="14">
    <source>
        <dbReference type="ARBA" id="ARBA00046331"/>
    </source>
</evidence>
<dbReference type="GO" id="GO:1990573">
    <property type="term" value="P:potassium ion import across plasma membrane"/>
    <property type="evidence" value="ECO:0007669"/>
    <property type="project" value="TreeGrafter"/>
</dbReference>
<evidence type="ECO:0000313" key="20">
    <source>
        <dbReference type="Ensembl" id="ENSCCRP00010079045.1"/>
    </source>
</evidence>
<evidence type="ECO:0000256" key="13">
    <source>
        <dbReference type="ARBA" id="ARBA00023214"/>
    </source>
</evidence>
<evidence type="ECO:0000256" key="8">
    <source>
        <dbReference type="ARBA" id="ARBA00022958"/>
    </source>
</evidence>
<feature type="transmembrane region" description="Helical" evidence="17">
    <location>
        <begin position="429"/>
        <end position="455"/>
    </location>
</feature>
<evidence type="ECO:0000313" key="21">
    <source>
        <dbReference type="Proteomes" id="UP000694427"/>
    </source>
</evidence>
<keyword evidence="8" id="KW-0630">Potassium</keyword>
<comment type="similarity">
    <text evidence="14">Belongs to the SLC12A transporter family. K/Cl co-transporter subfamily.</text>
</comment>
<accession>A0A8C1MPD2</accession>
<evidence type="ECO:0000256" key="3">
    <source>
        <dbReference type="ARBA" id="ARBA00022475"/>
    </source>
</evidence>
<dbReference type="GO" id="GO:0045202">
    <property type="term" value="C:synapse"/>
    <property type="evidence" value="ECO:0007669"/>
    <property type="project" value="GOC"/>
</dbReference>
<keyword evidence="10" id="KW-0406">Ion transport</keyword>
<dbReference type="GO" id="GO:0015379">
    <property type="term" value="F:potassium:chloride symporter activity"/>
    <property type="evidence" value="ECO:0007669"/>
    <property type="project" value="InterPro"/>
</dbReference>
<evidence type="ECO:0000256" key="2">
    <source>
        <dbReference type="ARBA" id="ARBA00022448"/>
    </source>
</evidence>
<feature type="transmembrane region" description="Helical" evidence="17">
    <location>
        <begin position="581"/>
        <end position="607"/>
    </location>
</feature>
<keyword evidence="3" id="KW-1003">Cell membrane</keyword>
<feature type="domain" description="Amino acid permease/ SLC12A" evidence="18">
    <location>
        <begin position="97"/>
        <end position="268"/>
    </location>
</feature>
<keyword evidence="7" id="KW-0769">Symport</keyword>
<dbReference type="Pfam" id="PF03522">
    <property type="entry name" value="SLC12"/>
    <property type="match status" value="2"/>
</dbReference>
<feature type="transmembrane region" description="Helical" evidence="17">
    <location>
        <begin position="226"/>
        <end position="243"/>
    </location>
</feature>
<feature type="transmembrane region" description="Helical" evidence="17">
    <location>
        <begin position="381"/>
        <end position="408"/>
    </location>
</feature>
<evidence type="ECO:0000256" key="7">
    <source>
        <dbReference type="ARBA" id="ARBA00022847"/>
    </source>
</evidence>
<keyword evidence="21" id="KW-1185">Reference proteome</keyword>
<comment type="catalytic activity">
    <reaction evidence="15">
        <text>K(+)(in) + chloride(in) = K(+)(out) + chloride(out)</text>
        <dbReference type="Rhea" id="RHEA:72427"/>
        <dbReference type="ChEBI" id="CHEBI:17996"/>
        <dbReference type="ChEBI" id="CHEBI:29103"/>
    </reaction>
</comment>
<keyword evidence="2" id="KW-0813">Transport</keyword>
<reference evidence="20" key="2">
    <citation type="submission" date="2025-09" db="UniProtKB">
        <authorList>
            <consortium name="Ensembl"/>
        </authorList>
    </citation>
    <scope>IDENTIFICATION</scope>
</reference>
<dbReference type="InterPro" id="IPR018491">
    <property type="entry name" value="SLC12_C"/>
</dbReference>
<dbReference type="FunFam" id="1.20.1740.10:FF:000049">
    <property type="entry name" value="Solute carrier family 12 (potassium/chloride transporter), member 4"/>
    <property type="match status" value="1"/>
</dbReference>
<evidence type="ECO:0000256" key="11">
    <source>
        <dbReference type="ARBA" id="ARBA00023136"/>
    </source>
</evidence>
<feature type="region of interest" description="Disordered" evidence="16">
    <location>
        <begin position="1"/>
        <end position="32"/>
    </location>
</feature>
<feature type="transmembrane region" description="Helical" evidence="17">
    <location>
        <begin position="124"/>
        <end position="149"/>
    </location>
</feature>
<dbReference type="Ensembl" id="ENSCCRT00010087698.1">
    <property type="protein sequence ID" value="ENSCCRP00010079045.1"/>
    <property type="gene ID" value="ENSCCRG00010021858.1"/>
</dbReference>
<feature type="transmembrane region" description="Helical" evidence="17">
    <location>
        <begin position="95"/>
        <end position="118"/>
    </location>
</feature>
<dbReference type="GO" id="GO:0005886">
    <property type="term" value="C:plasma membrane"/>
    <property type="evidence" value="ECO:0007669"/>
    <property type="project" value="UniProtKB-SubCell"/>
</dbReference>
<proteinExistence type="inferred from homology"/>
<evidence type="ECO:0000256" key="12">
    <source>
        <dbReference type="ARBA" id="ARBA00023180"/>
    </source>
</evidence>